<dbReference type="PANTHER" id="PTHR46716:SF1">
    <property type="entry name" value="MITOGEN-ACTIVATED PROTEIN KINASE KINASE KINASE 7"/>
    <property type="match status" value="1"/>
</dbReference>
<dbReference type="PROSITE" id="PS50011">
    <property type="entry name" value="PROTEIN_KINASE_DOM"/>
    <property type="match status" value="1"/>
</dbReference>
<proteinExistence type="predicted"/>
<dbReference type="Pfam" id="PF07714">
    <property type="entry name" value="PK_Tyr_Ser-Thr"/>
    <property type="match status" value="1"/>
</dbReference>
<evidence type="ECO:0000256" key="2">
    <source>
        <dbReference type="ARBA" id="ARBA00022679"/>
    </source>
</evidence>
<keyword evidence="5" id="KW-0067">ATP-binding</keyword>
<feature type="domain" description="Protein kinase" evidence="6">
    <location>
        <begin position="1"/>
        <end position="110"/>
    </location>
</feature>
<dbReference type="GO" id="GO:0006955">
    <property type="term" value="P:immune response"/>
    <property type="evidence" value="ECO:0007669"/>
    <property type="project" value="TreeGrafter"/>
</dbReference>
<evidence type="ECO:0000256" key="1">
    <source>
        <dbReference type="ARBA" id="ARBA00022527"/>
    </source>
</evidence>
<evidence type="ECO:0000313" key="7">
    <source>
        <dbReference type="EMBL" id="GES91837.1"/>
    </source>
</evidence>
<dbReference type="GO" id="GO:0005524">
    <property type="term" value="F:ATP binding"/>
    <property type="evidence" value="ECO:0007669"/>
    <property type="project" value="UniProtKB-KW"/>
</dbReference>
<keyword evidence="1" id="KW-0723">Serine/threonine-protein kinase</keyword>
<protein>
    <submittedName>
        <fullName evidence="7">Kinase-like domain-containing protein</fullName>
    </submittedName>
</protein>
<dbReference type="InterPro" id="IPR000719">
    <property type="entry name" value="Prot_kinase_dom"/>
</dbReference>
<dbReference type="GO" id="GO:0007254">
    <property type="term" value="P:JNK cascade"/>
    <property type="evidence" value="ECO:0007669"/>
    <property type="project" value="TreeGrafter"/>
</dbReference>
<keyword evidence="3" id="KW-0547">Nucleotide-binding</keyword>
<dbReference type="GO" id="GO:0004709">
    <property type="term" value="F:MAP kinase kinase kinase activity"/>
    <property type="evidence" value="ECO:0007669"/>
    <property type="project" value="TreeGrafter"/>
</dbReference>
<dbReference type="PANTHER" id="PTHR46716">
    <property type="entry name" value="MITOGEN-ACTIVATED PROTEIN KINASE KINASE KINASE 7"/>
    <property type="match status" value="1"/>
</dbReference>
<keyword evidence="2" id="KW-0808">Transferase</keyword>
<gene>
    <name evidence="7" type="ORF">RCL2_001863700</name>
</gene>
<name>A0A8H3QUF9_9GLOM</name>
<dbReference type="Gene3D" id="1.10.510.10">
    <property type="entry name" value="Transferase(Phosphotransferase) domain 1"/>
    <property type="match status" value="1"/>
</dbReference>
<evidence type="ECO:0000256" key="5">
    <source>
        <dbReference type="ARBA" id="ARBA00022840"/>
    </source>
</evidence>
<accession>A0A8H3QUF9</accession>
<dbReference type="SUPFAM" id="SSF56112">
    <property type="entry name" value="Protein kinase-like (PK-like)"/>
    <property type="match status" value="1"/>
</dbReference>
<dbReference type="InterPro" id="IPR001245">
    <property type="entry name" value="Ser-Thr/Tyr_kinase_cat_dom"/>
</dbReference>
<sequence length="187" mass="21637">MGLCGKIDDVDETNIYGVIPYIAPEVFRGKSYTQASDIYSFGMIMYFVATSIQPFAHCAHDEHLVLDICNGIRPEINELEAPKCYIDLMKKCWDPKPENRPKSTELHELVSKFWRLHDYSNIEISLAMVGEVKQFKEAEIYRRVNLTNIENNKTTSHKQAIYTSRLLNPFTKNLSEYNNNKTECLDC</sequence>
<dbReference type="EMBL" id="BLAL01000206">
    <property type="protein sequence ID" value="GES91837.1"/>
    <property type="molecule type" value="Genomic_DNA"/>
</dbReference>
<evidence type="ECO:0000256" key="3">
    <source>
        <dbReference type="ARBA" id="ARBA00022741"/>
    </source>
</evidence>
<comment type="caution">
    <text evidence="7">The sequence shown here is derived from an EMBL/GenBank/DDBJ whole genome shotgun (WGS) entry which is preliminary data.</text>
</comment>
<evidence type="ECO:0000313" key="8">
    <source>
        <dbReference type="Proteomes" id="UP000615446"/>
    </source>
</evidence>
<dbReference type="Proteomes" id="UP000615446">
    <property type="component" value="Unassembled WGS sequence"/>
</dbReference>
<dbReference type="InterPro" id="IPR011009">
    <property type="entry name" value="Kinase-like_dom_sf"/>
</dbReference>
<dbReference type="AlphaFoldDB" id="A0A8H3QUF9"/>
<dbReference type="OrthoDB" id="2359985at2759"/>
<evidence type="ECO:0000256" key="4">
    <source>
        <dbReference type="ARBA" id="ARBA00022777"/>
    </source>
</evidence>
<organism evidence="7 8">
    <name type="scientific">Rhizophagus clarus</name>
    <dbReference type="NCBI Taxonomy" id="94130"/>
    <lineage>
        <taxon>Eukaryota</taxon>
        <taxon>Fungi</taxon>
        <taxon>Fungi incertae sedis</taxon>
        <taxon>Mucoromycota</taxon>
        <taxon>Glomeromycotina</taxon>
        <taxon>Glomeromycetes</taxon>
        <taxon>Glomerales</taxon>
        <taxon>Glomeraceae</taxon>
        <taxon>Rhizophagus</taxon>
    </lineage>
</organism>
<keyword evidence="4 7" id="KW-0418">Kinase</keyword>
<evidence type="ECO:0000259" key="6">
    <source>
        <dbReference type="PROSITE" id="PS50011"/>
    </source>
</evidence>
<reference evidence="7" key="1">
    <citation type="submission" date="2019-10" db="EMBL/GenBank/DDBJ databases">
        <title>Conservation and host-specific expression of non-tandemly repeated heterogenous ribosome RNA gene in arbuscular mycorrhizal fungi.</title>
        <authorList>
            <person name="Maeda T."/>
            <person name="Kobayashi Y."/>
            <person name="Nakagawa T."/>
            <person name="Ezawa T."/>
            <person name="Yamaguchi K."/>
            <person name="Bino T."/>
            <person name="Nishimoto Y."/>
            <person name="Shigenobu S."/>
            <person name="Kawaguchi M."/>
        </authorList>
    </citation>
    <scope>NUCLEOTIDE SEQUENCE</scope>
    <source>
        <strain evidence="7">HR1</strain>
    </source>
</reference>